<sequence>LAAVANHSIWGAELAVSGSARRCIIKELPFDYEGRIAWNKGSERIIFLYEREVDIKGMGAEVEMDIESLNFSINKNQLNTHFSWYSRETKEMNYQSFQVGYPFEDEDEDLKMQAGLSINTNYWQDPRVLFSASAYYKNVMTLILETNFTDRNITVVQYEKRYPIGDGTFYIGPLARYQTANGETDWWAKLTCGVYLHKIWGKKTAWGNKKWGK</sequence>
<comment type="caution">
    <text evidence="1">The sequence shown here is derived from an EMBL/GenBank/DDBJ whole genome shotgun (WGS) entry which is preliminary data.</text>
</comment>
<accession>A0A0F9ADN8</accession>
<feature type="non-terminal residue" evidence="1">
    <location>
        <position position="1"/>
    </location>
</feature>
<reference evidence="1" key="1">
    <citation type="journal article" date="2015" name="Nature">
        <title>Complex archaea that bridge the gap between prokaryotes and eukaryotes.</title>
        <authorList>
            <person name="Spang A."/>
            <person name="Saw J.H."/>
            <person name="Jorgensen S.L."/>
            <person name="Zaremba-Niedzwiedzka K."/>
            <person name="Martijn J."/>
            <person name="Lind A.E."/>
            <person name="van Eijk R."/>
            <person name="Schleper C."/>
            <person name="Guy L."/>
            <person name="Ettema T.J."/>
        </authorList>
    </citation>
    <scope>NUCLEOTIDE SEQUENCE</scope>
</reference>
<name>A0A0F9ADN8_9ZZZZ</name>
<gene>
    <name evidence="1" type="ORF">LCGC14_2585080</name>
</gene>
<evidence type="ECO:0000313" key="1">
    <source>
        <dbReference type="EMBL" id="KKL07530.1"/>
    </source>
</evidence>
<organism evidence="1">
    <name type="scientific">marine sediment metagenome</name>
    <dbReference type="NCBI Taxonomy" id="412755"/>
    <lineage>
        <taxon>unclassified sequences</taxon>
        <taxon>metagenomes</taxon>
        <taxon>ecological metagenomes</taxon>
    </lineage>
</organism>
<protein>
    <submittedName>
        <fullName evidence="1">Uncharacterized protein</fullName>
    </submittedName>
</protein>
<dbReference type="EMBL" id="LAZR01043256">
    <property type="protein sequence ID" value="KKL07530.1"/>
    <property type="molecule type" value="Genomic_DNA"/>
</dbReference>
<dbReference type="AlphaFoldDB" id="A0A0F9ADN8"/>
<proteinExistence type="predicted"/>